<dbReference type="PaxDb" id="3880-AES69688"/>
<evidence type="ECO:0000313" key="4">
    <source>
        <dbReference type="EnsemblPlants" id="AES69688"/>
    </source>
</evidence>
<feature type="domain" description="Disease resistance protein winged helix" evidence="2">
    <location>
        <begin position="100"/>
        <end position="166"/>
    </location>
</feature>
<reference evidence="3 5" key="2">
    <citation type="journal article" date="2014" name="BMC Genomics">
        <title>An improved genome release (version Mt4.0) for the model legume Medicago truncatula.</title>
        <authorList>
            <person name="Tang H."/>
            <person name="Krishnakumar V."/>
            <person name="Bidwell S."/>
            <person name="Rosen B."/>
            <person name="Chan A."/>
            <person name="Zhou S."/>
            <person name="Gentzbittel L."/>
            <person name="Childs K.L."/>
            <person name="Yandell M."/>
            <person name="Gundlach H."/>
            <person name="Mayer K.F."/>
            <person name="Schwartz D.C."/>
            <person name="Town C.D."/>
        </authorList>
    </citation>
    <scope>GENOME REANNOTATION</scope>
    <source>
        <strain evidence="4 5">cv. Jemalong A17</strain>
    </source>
</reference>
<evidence type="ECO:0000256" key="1">
    <source>
        <dbReference type="ARBA" id="ARBA00022737"/>
    </source>
</evidence>
<dbReference type="PANTHER" id="PTHR23155:SF1241">
    <property type="entry name" value="DISEASE RESISTANCE RPP13-LIKE PROTEIN 1-RELATED"/>
    <property type="match status" value="1"/>
</dbReference>
<dbReference type="eggNOG" id="KOG4658">
    <property type="taxonomic scope" value="Eukaryota"/>
</dbReference>
<sequence length="212" mass="23781">MSFTPISVIVARKANMELKVRVLRMWDSDKIHATPRKQLVQEIIEDVGEGSAYVVEKILVAENDTISTKSRHTSISRKIARKCGGLPIAAKTIGGLLRSKDFPLDKKTLVLLWMAEGFLDCSQEGKMAEEVGDDCFAELLSRSLIQQSNDVGRGKKFFIHDLINDLTTVVSGKSCSRLECGNVSKNVLHLSYTQEVYDIFMKFKSFNNFKCL</sequence>
<dbReference type="InterPro" id="IPR042197">
    <property type="entry name" value="Apaf_helical"/>
</dbReference>
<reference evidence="4" key="3">
    <citation type="submission" date="2015-04" db="UniProtKB">
        <authorList>
            <consortium name="EnsemblPlants"/>
        </authorList>
    </citation>
    <scope>IDENTIFICATION</scope>
    <source>
        <strain evidence="4">cv. Jemalong A17</strain>
    </source>
</reference>
<dbReference type="GO" id="GO:0006952">
    <property type="term" value="P:defense response"/>
    <property type="evidence" value="ECO:0007669"/>
    <property type="project" value="InterPro"/>
</dbReference>
<dbReference type="PANTHER" id="PTHR23155">
    <property type="entry name" value="DISEASE RESISTANCE PROTEIN RP"/>
    <property type="match status" value="1"/>
</dbReference>
<keyword evidence="5" id="KW-1185">Reference proteome</keyword>
<dbReference type="GO" id="GO:0043531">
    <property type="term" value="F:ADP binding"/>
    <property type="evidence" value="ECO:0007669"/>
    <property type="project" value="InterPro"/>
</dbReference>
<keyword evidence="1" id="KW-0677">Repeat</keyword>
<name>G7J0W8_MEDTR</name>
<dbReference type="HOGENOM" id="CLU_1301326_0_0_1"/>
<reference evidence="3 5" key="1">
    <citation type="journal article" date="2011" name="Nature">
        <title>The Medicago genome provides insight into the evolution of rhizobial symbioses.</title>
        <authorList>
            <person name="Young N.D."/>
            <person name="Debelle F."/>
            <person name="Oldroyd G.E."/>
            <person name="Geurts R."/>
            <person name="Cannon S.B."/>
            <person name="Udvardi M.K."/>
            <person name="Benedito V.A."/>
            <person name="Mayer K.F."/>
            <person name="Gouzy J."/>
            <person name="Schoof H."/>
            <person name="Van de Peer Y."/>
            <person name="Proost S."/>
            <person name="Cook D.R."/>
            <person name="Meyers B.C."/>
            <person name="Spannagl M."/>
            <person name="Cheung F."/>
            <person name="De Mita S."/>
            <person name="Krishnakumar V."/>
            <person name="Gundlach H."/>
            <person name="Zhou S."/>
            <person name="Mudge J."/>
            <person name="Bharti A.K."/>
            <person name="Murray J.D."/>
            <person name="Naoumkina M.A."/>
            <person name="Rosen B."/>
            <person name="Silverstein K.A."/>
            <person name="Tang H."/>
            <person name="Rombauts S."/>
            <person name="Zhao P.X."/>
            <person name="Zhou P."/>
            <person name="Barbe V."/>
            <person name="Bardou P."/>
            <person name="Bechner M."/>
            <person name="Bellec A."/>
            <person name="Berger A."/>
            <person name="Berges H."/>
            <person name="Bidwell S."/>
            <person name="Bisseling T."/>
            <person name="Choisne N."/>
            <person name="Couloux A."/>
            <person name="Denny R."/>
            <person name="Deshpande S."/>
            <person name="Dai X."/>
            <person name="Doyle J.J."/>
            <person name="Dudez A.M."/>
            <person name="Farmer A.D."/>
            <person name="Fouteau S."/>
            <person name="Franken C."/>
            <person name="Gibelin C."/>
            <person name="Gish J."/>
            <person name="Goldstein S."/>
            <person name="Gonzalez A.J."/>
            <person name="Green P.J."/>
            <person name="Hallab A."/>
            <person name="Hartog M."/>
            <person name="Hua A."/>
            <person name="Humphray S.J."/>
            <person name="Jeong D.H."/>
            <person name="Jing Y."/>
            <person name="Jocker A."/>
            <person name="Kenton S.M."/>
            <person name="Kim D.J."/>
            <person name="Klee K."/>
            <person name="Lai H."/>
            <person name="Lang C."/>
            <person name="Lin S."/>
            <person name="Macmil S.L."/>
            <person name="Magdelenat G."/>
            <person name="Matthews L."/>
            <person name="McCorrison J."/>
            <person name="Monaghan E.L."/>
            <person name="Mun J.H."/>
            <person name="Najar F.Z."/>
            <person name="Nicholson C."/>
            <person name="Noirot C."/>
            <person name="O'Bleness M."/>
            <person name="Paule C.R."/>
            <person name="Poulain J."/>
            <person name="Prion F."/>
            <person name="Qin B."/>
            <person name="Qu C."/>
            <person name="Retzel E.F."/>
            <person name="Riddle C."/>
            <person name="Sallet E."/>
            <person name="Samain S."/>
            <person name="Samson N."/>
            <person name="Sanders I."/>
            <person name="Saurat O."/>
            <person name="Scarpelli C."/>
            <person name="Schiex T."/>
            <person name="Segurens B."/>
            <person name="Severin A.J."/>
            <person name="Sherrier D.J."/>
            <person name="Shi R."/>
            <person name="Sims S."/>
            <person name="Singer S.R."/>
            <person name="Sinharoy S."/>
            <person name="Sterck L."/>
            <person name="Viollet A."/>
            <person name="Wang B.B."/>
            <person name="Wang K."/>
            <person name="Wang M."/>
            <person name="Wang X."/>
            <person name="Warfsmann J."/>
            <person name="Weissenbach J."/>
            <person name="White D.D."/>
            <person name="White J.D."/>
            <person name="Wiley G.B."/>
            <person name="Wincker P."/>
            <person name="Xing Y."/>
            <person name="Yang L."/>
            <person name="Yao Z."/>
            <person name="Ying F."/>
            <person name="Zhai J."/>
            <person name="Zhou L."/>
            <person name="Zuber A."/>
            <person name="Denarie J."/>
            <person name="Dixon R.A."/>
            <person name="May G.D."/>
            <person name="Schwartz D.C."/>
            <person name="Rogers J."/>
            <person name="Quetier F."/>
            <person name="Town C.D."/>
            <person name="Roe B.A."/>
        </authorList>
    </citation>
    <scope>NUCLEOTIDE SEQUENCE [LARGE SCALE GENOMIC DNA]</scope>
    <source>
        <strain evidence="3">A17</strain>
        <strain evidence="4 5">cv. Jemalong A17</strain>
    </source>
</reference>
<dbReference type="Proteomes" id="UP000002051">
    <property type="component" value="Chromosome 3"/>
</dbReference>
<protein>
    <submittedName>
        <fullName evidence="3">NB-ARC domain disease resistance protein</fullName>
    </submittedName>
</protein>
<evidence type="ECO:0000313" key="3">
    <source>
        <dbReference type="EMBL" id="AES69688.1"/>
    </source>
</evidence>
<dbReference type="EMBL" id="CM001219">
    <property type="protein sequence ID" value="AES69688.1"/>
    <property type="molecule type" value="Genomic_DNA"/>
</dbReference>
<evidence type="ECO:0000259" key="2">
    <source>
        <dbReference type="Pfam" id="PF23559"/>
    </source>
</evidence>
<accession>G7J0W8</accession>
<proteinExistence type="predicted"/>
<dbReference type="AlphaFoldDB" id="G7J0W8"/>
<dbReference type="Pfam" id="PF23559">
    <property type="entry name" value="WHD_DRP"/>
    <property type="match status" value="1"/>
</dbReference>
<dbReference type="InterPro" id="IPR044974">
    <property type="entry name" value="Disease_R_plants"/>
</dbReference>
<organism evidence="3 5">
    <name type="scientific">Medicago truncatula</name>
    <name type="common">Barrel medic</name>
    <name type="synonym">Medicago tribuloides</name>
    <dbReference type="NCBI Taxonomy" id="3880"/>
    <lineage>
        <taxon>Eukaryota</taxon>
        <taxon>Viridiplantae</taxon>
        <taxon>Streptophyta</taxon>
        <taxon>Embryophyta</taxon>
        <taxon>Tracheophyta</taxon>
        <taxon>Spermatophyta</taxon>
        <taxon>Magnoliopsida</taxon>
        <taxon>eudicotyledons</taxon>
        <taxon>Gunneridae</taxon>
        <taxon>Pentapetalae</taxon>
        <taxon>rosids</taxon>
        <taxon>fabids</taxon>
        <taxon>Fabales</taxon>
        <taxon>Fabaceae</taxon>
        <taxon>Papilionoideae</taxon>
        <taxon>50 kb inversion clade</taxon>
        <taxon>NPAAA clade</taxon>
        <taxon>Hologalegina</taxon>
        <taxon>IRL clade</taxon>
        <taxon>Trifolieae</taxon>
        <taxon>Medicago</taxon>
    </lineage>
</organism>
<evidence type="ECO:0000313" key="5">
    <source>
        <dbReference type="Proteomes" id="UP000002051"/>
    </source>
</evidence>
<dbReference type="STRING" id="3880.G7J0W8"/>
<dbReference type="InterPro" id="IPR058922">
    <property type="entry name" value="WHD_DRP"/>
</dbReference>
<gene>
    <name evidence="3" type="ordered locus">MTR_3g033390</name>
</gene>
<dbReference type="Gene3D" id="1.10.8.430">
    <property type="entry name" value="Helical domain of apoptotic protease-activating factors"/>
    <property type="match status" value="1"/>
</dbReference>
<dbReference type="EnsemblPlants" id="AES69688">
    <property type="protein sequence ID" value="AES69688"/>
    <property type="gene ID" value="MTR_3g033390"/>
</dbReference>